<dbReference type="RefSeq" id="WP_263250126.1">
    <property type="nucleotide sequence ID" value="NZ_BAABLT010000034.1"/>
</dbReference>
<dbReference type="PANTHER" id="PTHR11846:SF0">
    <property type="entry name" value="ADENYLOSUCCINATE SYNTHETASE"/>
    <property type="match status" value="1"/>
</dbReference>
<dbReference type="Gene3D" id="1.10.300.10">
    <property type="entry name" value="Adenylosuccinate Synthetase, subunit A, domain 2"/>
    <property type="match status" value="1"/>
</dbReference>
<keyword evidence="4 8" id="KW-0547">Nucleotide-binding</keyword>
<accession>A0ABW3FL53</accession>
<dbReference type="InterPro" id="IPR027417">
    <property type="entry name" value="P-loop_NTPase"/>
</dbReference>
<dbReference type="InterPro" id="IPR042111">
    <property type="entry name" value="Adenylosuccinate_synth_dom3"/>
</dbReference>
<gene>
    <name evidence="8" type="primary">purA</name>
    <name evidence="11" type="ORF">ACFQ16_00660</name>
</gene>
<comment type="subcellular location">
    <subcellularLocation>
        <location evidence="8">Cytoplasm</location>
    </subcellularLocation>
</comment>
<evidence type="ECO:0000256" key="7">
    <source>
        <dbReference type="ARBA" id="ARBA00023134"/>
    </source>
</evidence>
<feature type="binding site" evidence="8">
    <location>
        <begin position="299"/>
        <end position="305"/>
    </location>
    <ligand>
        <name>substrate</name>
    </ligand>
</feature>
<comment type="cofactor">
    <cofactor evidence="8">
        <name>Mg(2+)</name>
        <dbReference type="ChEBI" id="CHEBI:18420"/>
    </cofactor>
    <text evidence="8">Binds 1 Mg(2+) ion per subunit.</text>
</comment>
<comment type="function">
    <text evidence="8">Plays an important role in the de novo pathway of purine nucleotide biosynthesis. Catalyzes the first committed step in the biosynthesis of AMP from IMP.</text>
</comment>
<feature type="binding site" evidence="8">
    <location>
        <position position="305"/>
    </location>
    <ligand>
        <name>GTP</name>
        <dbReference type="ChEBI" id="CHEBI:37565"/>
    </ligand>
</feature>
<evidence type="ECO:0000256" key="5">
    <source>
        <dbReference type="ARBA" id="ARBA00022755"/>
    </source>
</evidence>
<evidence type="ECO:0000256" key="10">
    <source>
        <dbReference type="RuleBase" id="RU000520"/>
    </source>
</evidence>
<name>A0ABW3FL53_9PSEU</name>
<dbReference type="SMART" id="SM00788">
    <property type="entry name" value="Adenylsucc_synt"/>
    <property type="match status" value="1"/>
</dbReference>
<dbReference type="Proteomes" id="UP001597018">
    <property type="component" value="Unassembled WGS sequence"/>
</dbReference>
<dbReference type="NCBIfam" id="TIGR00184">
    <property type="entry name" value="purA"/>
    <property type="match status" value="1"/>
</dbReference>
<dbReference type="InterPro" id="IPR042110">
    <property type="entry name" value="Adenylosuccinate_synth_dom2"/>
</dbReference>
<feature type="binding site" evidence="8">
    <location>
        <begin position="12"/>
        <end position="18"/>
    </location>
    <ligand>
        <name>GTP</name>
        <dbReference type="ChEBI" id="CHEBI:37565"/>
    </ligand>
</feature>
<dbReference type="NCBIfam" id="NF002223">
    <property type="entry name" value="PRK01117.1"/>
    <property type="match status" value="1"/>
</dbReference>
<feature type="binding site" evidence="8">
    <location>
        <position position="143"/>
    </location>
    <ligand>
        <name>IMP</name>
        <dbReference type="ChEBI" id="CHEBI:58053"/>
        <note>ligand shared between dimeric partners</note>
    </ligand>
</feature>
<keyword evidence="8" id="KW-0963">Cytoplasm</keyword>
<dbReference type="InterPro" id="IPR042109">
    <property type="entry name" value="Adenylosuccinate_synth_dom1"/>
</dbReference>
<keyword evidence="2 8" id="KW-0436">Ligase</keyword>
<feature type="binding site" description="in other chain" evidence="8">
    <location>
        <position position="239"/>
    </location>
    <ligand>
        <name>IMP</name>
        <dbReference type="ChEBI" id="CHEBI:58053"/>
        <note>ligand shared between dimeric partners</note>
    </ligand>
</feature>
<organism evidence="11 12">
    <name type="scientific">Saccharopolyspora rosea</name>
    <dbReference type="NCBI Taxonomy" id="524884"/>
    <lineage>
        <taxon>Bacteria</taxon>
        <taxon>Bacillati</taxon>
        <taxon>Actinomycetota</taxon>
        <taxon>Actinomycetes</taxon>
        <taxon>Pseudonocardiales</taxon>
        <taxon>Pseudonocardiaceae</taxon>
        <taxon>Saccharopolyspora</taxon>
    </lineage>
</organism>
<feature type="binding site" evidence="8">
    <location>
        <begin position="413"/>
        <end position="415"/>
    </location>
    <ligand>
        <name>GTP</name>
        <dbReference type="ChEBI" id="CHEBI:37565"/>
    </ligand>
</feature>
<feature type="binding site" description="in other chain" evidence="8">
    <location>
        <position position="303"/>
    </location>
    <ligand>
        <name>IMP</name>
        <dbReference type="ChEBI" id="CHEBI:58053"/>
        <note>ligand shared between dimeric partners</note>
    </ligand>
</feature>
<sequence>MPAIVLIGAQWGDEGKGKATDLLGEQAQWVVRYQGGNNAGHTVVLPDGQDFALHLIPSGILTPGVTNVIGNGVVVDPGVLLEELAGLEERGVDTSRLLLSADAHLIMPYHVAIDRVTERYLGKKQIGTTGRGIGPCYQDKVARVGVRVQDLLDEKILRQKVEAALEFKNQVLVKVYNRRGLDVDEVVDTVMSQGEKFANRIADTKLLINEALDRGETVLLEGSQGTLLDVDHGTYPFVTSSNPTAGGACAGSGIGPAKINAVIGILKAYTTRVGAGPFPTELTDEAGDSLRKQGGEFGVTTGRSRRTGWFDAVIARYATRVNGITDYFLTKLDVLSGLETVPICVAYDVDGERVTEMPMTQTGVHHAVPVYEEMPGWWEDISGARSFEDLPANARAYIERIEELAGARVSAIGVGPGRDQTIVRHTMA</sequence>
<dbReference type="InterPro" id="IPR033128">
    <property type="entry name" value="Adenylosuccin_syn_Lys_AS"/>
</dbReference>
<feature type="binding site" description="in other chain" evidence="8">
    <location>
        <begin position="38"/>
        <end position="41"/>
    </location>
    <ligand>
        <name>IMP</name>
        <dbReference type="ChEBI" id="CHEBI:58053"/>
        <note>ligand shared between dimeric partners</note>
    </ligand>
</feature>
<evidence type="ECO:0000256" key="3">
    <source>
        <dbReference type="ARBA" id="ARBA00022723"/>
    </source>
</evidence>
<feature type="binding site" evidence="8">
    <location>
        <begin position="40"/>
        <end position="42"/>
    </location>
    <ligand>
        <name>GTP</name>
        <dbReference type="ChEBI" id="CHEBI:37565"/>
    </ligand>
</feature>
<dbReference type="GO" id="GO:0004019">
    <property type="term" value="F:adenylosuccinate synthase activity"/>
    <property type="evidence" value="ECO:0007669"/>
    <property type="project" value="UniProtKB-EC"/>
</dbReference>
<comment type="similarity">
    <text evidence="8 10">Belongs to the adenylosuccinate synthetase family.</text>
</comment>
<keyword evidence="6 8" id="KW-0460">Magnesium</keyword>
<feature type="binding site" description="in other chain" evidence="8">
    <location>
        <begin position="13"/>
        <end position="16"/>
    </location>
    <ligand>
        <name>IMP</name>
        <dbReference type="ChEBI" id="CHEBI:58053"/>
        <note>ligand shared between dimeric partners</note>
    </ligand>
</feature>
<feature type="binding site" evidence="8">
    <location>
        <position position="13"/>
    </location>
    <ligand>
        <name>Mg(2+)</name>
        <dbReference type="ChEBI" id="CHEBI:18420"/>
    </ligand>
</feature>
<dbReference type="SUPFAM" id="SSF52540">
    <property type="entry name" value="P-loop containing nucleoside triphosphate hydrolases"/>
    <property type="match status" value="1"/>
</dbReference>
<feature type="active site" description="Proton acceptor" evidence="8">
    <location>
        <position position="13"/>
    </location>
</feature>
<evidence type="ECO:0000256" key="6">
    <source>
        <dbReference type="ARBA" id="ARBA00022842"/>
    </source>
</evidence>
<evidence type="ECO:0000256" key="4">
    <source>
        <dbReference type="ARBA" id="ARBA00022741"/>
    </source>
</evidence>
<protein>
    <recommendedName>
        <fullName evidence="8 10">Adenylosuccinate synthetase</fullName>
        <shortName evidence="8">AMPSase</shortName>
        <shortName evidence="8">AdSS</shortName>
        <ecNumber evidence="8 10">6.3.4.4</ecNumber>
    </recommendedName>
    <alternativeName>
        <fullName evidence="8">IMP--aspartate ligase</fullName>
    </alternativeName>
</protein>
<evidence type="ECO:0000256" key="9">
    <source>
        <dbReference type="PROSITE-ProRule" id="PRU10134"/>
    </source>
</evidence>
<evidence type="ECO:0000313" key="11">
    <source>
        <dbReference type="EMBL" id="MFD0918243.1"/>
    </source>
</evidence>
<feature type="binding site" description="in other chain" evidence="8">
    <location>
        <position position="224"/>
    </location>
    <ligand>
        <name>IMP</name>
        <dbReference type="ChEBI" id="CHEBI:58053"/>
        <note>ligand shared between dimeric partners</note>
    </ligand>
</feature>
<evidence type="ECO:0000256" key="2">
    <source>
        <dbReference type="ARBA" id="ARBA00022598"/>
    </source>
</evidence>
<feature type="active site" evidence="9">
    <location>
        <position position="140"/>
    </location>
</feature>
<keyword evidence="7 8" id="KW-0342">GTP-binding</keyword>
<evidence type="ECO:0000256" key="1">
    <source>
        <dbReference type="ARBA" id="ARBA00011738"/>
    </source>
</evidence>
<dbReference type="EMBL" id="JBHTIW010000001">
    <property type="protein sequence ID" value="MFD0918243.1"/>
    <property type="molecule type" value="Genomic_DNA"/>
</dbReference>
<evidence type="ECO:0000256" key="8">
    <source>
        <dbReference type="HAMAP-Rule" id="MF_00011"/>
    </source>
</evidence>
<keyword evidence="3 8" id="KW-0479">Metal-binding</keyword>
<comment type="pathway">
    <text evidence="8 10">Purine metabolism; AMP biosynthesis via de novo pathway; AMP from IMP: step 1/2.</text>
</comment>
<dbReference type="PANTHER" id="PTHR11846">
    <property type="entry name" value="ADENYLOSUCCINATE SYNTHETASE"/>
    <property type="match status" value="1"/>
</dbReference>
<dbReference type="PROSITE" id="PS00513">
    <property type="entry name" value="ADENYLOSUCCIN_SYN_2"/>
    <property type="match status" value="1"/>
</dbReference>
<dbReference type="Pfam" id="PF00709">
    <property type="entry name" value="Adenylsucc_synt"/>
    <property type="match status" value="1"/>
</dbReference>
<keyword evidence="5 8" id="KW-0658">Purine biosynthesis</keyword>
<feature type="binding site" description="in other chain" evidence="8">
    <location>
        <position position="129"/>
    </location>
    <ligand>
        <name>IMP</name>
        <dbReference type="ChEBI" id="CHEBI:58053"/>
        <note>ligand shared between dimeric partners</note>
    </ligand>
</feature>
<feature type="binding site" evidence="8">
    <location>
        <begin position="331"/>
        <end position="333"/>
    </location>
    <ligand>
        <name>GTP</name>
        <dbReference type="ChEBI" id="CHEBI:37565"/>
    </ligand>
</feature>
<proteinExistence type="inferred from homology"/>
<comment type="subunit">
    <text evidence="1 8">Homodimer.</text>
</comment>
<feature type="binding site" evidence="8">
    <location>
        <position position="40"/>
    </location>
    <ligand>
        <name>Mg(2+)</name>
        <dbReference type="ChEBI" id="CHEBI:18420"/>
    </ligand>
</feature>
<dbReference type="Gene3D" id="3.40.440.10">
    <property type="entry name" value="Adenylosuccinate Synthetase, subunit A, domain 1"/>
    <property type="match status" value="1"/>
</dbReference>
<comment type="catalytic activity">
    <reaction evidence="8 10">
        <text>IMP + L-aspartate + GTP = N(6)-(1,2-dicarboxyethyl)-AMP + GDP + phosphate + 2 H(+)</text>
        <dbReference type="Rhea" id="RHEA:15753"/>
        <dbReference type="ChEBI" id="CHEBI:15378"/>
        <dbReference type="ChEBI" id="CHEBI:29991"/>
        <dbReference type="ChEBI" id="CHEBI:37565"/>
        <dbReference type="ChEBI" id="CHEBI:43474"/>
        <dbReference type="ChEBI" id="CHEBI:57567"/>
        <dbReference type="ChEBI" id="CHEBI:58053"/>
        <dbReference type="ChEBI" id="CHEBI:58189"/>
        <dbReference type="EC" id="6.3.4.4"/>
    </reaction>
</comment>
<dbReference type="PROSITE" id="PS01266">
    <property type="entry name" value="ADENYLOSUCCIN_SYN_1"/>
    <property type="match status" value="1"/>
</dbReference>
<comment type="caution">
    <text evidence="11">The sequence shown here is derived from an EMBL/GenBank/DDBJ whole genome shotgun (WGS) entry which is preliminary data.</text>
</comment>
<dbReference type="EC" id="6.3.4.4" evidence="8 10"/>
<dbReference type="Gene3D" id="3.90.170.10">
    <property type="entry name" value="Adenylosuccinate Synthetase, subunit A, domain 3"/>
    <property type="match status" value="1"/>
</dbReference>
<dbReference type="CDD" id="cd03108">
    <property type="entry name" value="AdSS"/>
    <property type="match status" value="1"/>
</dbReference>
<reference evidence="12" key="1">
    <citation type="journal article" date="2019" name="Int. J. Syst. Evol. Microbiol.">
        <title>The Global Catalogue of Microorganisms (GCM) 10K type strain sequencing project: providing services to taxonomists for standard genome sequencing and annotation.</title>
        <authorList>
            <consortium name="The Broad Institute Genomics Platform"/>
            <consortium name="The Broad Institute Genome Sequencing Center for Infectious Disease"/>
            <person name="Wu L."/>
            <person name="Ma J."/>
        </authorList>
    </citation>
    <scope>NUCLEOTIDE SEQUENCE [LARGE SCALE GENOMIC DNA]</scope>
    <source>
        <strain evidence="12">CCUG 56401</strain>
    </source>
</reference>
<dbReference type="HAMAP" id="MF_00011">
    <property type="entry name" value="Adenylosucc_synth"/>
    <property type="match status" value="1"/>
</dbReference>
<dbReference type="InterPro" id="IPR018220">
    <property type="entry name" value="Adenylosuccin_syn_GTP-bd"/>
</dbReference>
<feature type="active site" description="Proton donor" evidence="8">
    <location>
        <position position="41"/>
    </location>
</feature>
<keyword evidence="12" id="KW-1185">Reference proteome</keyword>
<evidence type="ECO:0000313" key="12">
    <source>
        <dbReference type="Proteomes" id="UP001597018"/>
    </source>
</evidence>
<dbReference type="InterPro" id="IPR001114">
    <property type="entry name" value="Adenylosuccinate_synthetase"/>
</dbReference>